<sequence>MADFLKPYSDGVYEGRMRGKFQLYTKSAAPNFSVYGEKIMKDDDGTEYRSWDPKRSKLGALYQKKLKIPLTTDSRVLYLGAASGTTVSHVSDILAEGGGVVYAVEFSERPMRDLVMLAEKRNNIIPIFSDASRPELYVPIVEPVDVIFQDVAQANQAEIACKNAAYFLKDGGHLILSIKARSVDVAKNPKKVFAEEIKILEKNDNASFKILKTADLAPFHVDHMGVIAVKNSKE</sequence>
<feature type="binding site" evidence="7">
    <location>
        <begin position="105"/>
        <end position="106"/>
    </location>
    <ligand>
        <name>S-adenosyl-L-methionine</name>
        <dbReference type="ChEBI" id="CHEBI:59789"/>
    </ligand>
</feature>
<dbReference type="NCBIfam" id="NF003278">
    <property type="entry name" value="PRK04266.1-4"/>
    <property type="match status" value="1"/>
</dbReference>
<keyword evidence="6 7" id="KW-0694">RNA-binding</keyword>
<comment type="similarity">
    <text evidence="1 7">Belongs to the methyltransferase superfamily. Fibrillarin family.</text>
</comment>
<comment type="function">
    <text evidence="7">Involved in pre-rRNA and tRNA processing. Utilizes the methyl donor S-adenosyl-L-methionine to catalyze the site-specific 2'-hydroxyl methylation of ribose moieties in rRNA and tRNA. Site specificity is provided by a guide RNA that base pairs with the substrate. Methylation occurs at a characteristic distance from the sequence involved in base pairing with the guide RNA.</text>
</comment>
<keyword evidence="3 7" id="KW-0489">Methyltransferase</keyword>
<evidence type="ECO:0000313" key="8">
    <source>
        <dbReference type="EMBL" id="WNY23837.1"/>
    </source>
</evidence>
<feature type="binding site" evidence="7">
    <location>
        <begin position="85"/>
        <end position="86"/>
    </location>
    <ligand>
        <name>S-adenosyl-L-methionine</name>
        <dbReference type="ChEBI" id="CHEBI:59789"/>
    </ligand>
</feature>
<name>A0AA96VBE9_9EURY</name>
<protein>
    <recommendedName>
        <fullName evidence="7">Fibrillarin-like rRNA/tRNA 2'-O-methyltransferase</fullName>
        <ecNumber evidence="7">2.1.1.-</ecNumber>
    </recommendedName>
</protein>
<evidence type="ECO:0000256" key="5">
    <source>
        <dbReference type="ARBA" id="ARBA00022694"/>
    </source>
</evidence>
<dbReference type="GeneID" id="85195734"/>
<dbReference type="PANTHER" id="PTHR10335">
    <property type="entry name" value="RRNA 2-O-METHYLTRANSFERASE FIBRILLARIN"/>
    <property type="match status" value="1"/>
</dbReference>
<comment type="subunit">
    <text evidence="7">Interacts with nop5. Component of box C/D small ribonucleoprotein (sRNP) particles that contain rpl7ae, FlpA and nop5, plus a guide RNA.</text>
</comment>
<dbReference type="Proteomes" id="UP001302978">
    <property type="component" value="Chromosome"/>
</dbReference>
<evidence type="ECO:0000256" key="4">
    <source>
        <dbReference type="ARBA" id="ARBA00022679"/>
    </source>
</evidence>
<dbReference type="GO" id="GO:0008033">
    <property type="term" value="P:tRNA processing"/>
    <property type="evidence" value="ECO:0007669"/>
    <property type="project" value="UniProtKB-UniRule"/>
</dbReference>
<evidence type="ECO:0000256" key="2">
    <source>
        <dbReference type="ARBA" id="ARBA00022552"/>
    </source>
</evidence>
<dbReference type="GO" id="GO:0008649">
    <property type="term" value="F:rRNA methyltransferase activity"/>
    <property type="evidence" value="ECO:0007669"/>
    <property type="project" value="TreeGrafter"/>
</dbReference>
<dbReference type="InterPro" id="IPR000692">
    <property type="entry name" value="Fibrillarin"/>
</dbReference>
<reference evidence="8 9" key="1">
    <citation type="submission" date="2023-07" db="EMBL/GenBank/DDBJ databases">
        <title>Closed genoem sequence of Methanomicrococcus sp. Hf6.</title>
        <authorList>
            <person name="Poehlein A."/>
            <person name="Protasov E."/>
            <person name="Platt K."/>
            <person name="Reeh H."/>
            <person name="Daniel R."/>
            <person name="Brune A."/>
        </authorList>
    </citation>
    <scope>NUCLEOTIDE SEQUENCE [LARGE SCALE GENOMIC DNA]</scope>
    <source>
        <strain evidence="8 9">Hf6</strain>
    </source>
</reference>
<dbReference type="AlphaFoldDB" id="A0AA96VBE9"/>
<dbReference type="PIRSF" id="PIRSF006540">
    <property type="entry name" value="Nop17p"/>
    <property type="match status" value="1"/>
</dbReference>
<keyword evidence="4 7" id="KW-0808">Transferase</keyword>
<feature type="binding site" evidence="7">
    <location>
        <begin position="130"/>
        <end position="131"/>
    </location>
    <ligand>
        <name>S-adenosyl-L-methionine</name>
        <dbReference type="ChEBI" id="CHEBI:59789"/>
    </ligand>
</feature>
<feature type="binding site" evidence="7">
    <location>
        <begin position="150"/>
        <end position="153"/>
    </location>
    <ligand>
        <name>S-adenosyl-L-methionine</name>
        <dbReference type="ChEBI" id="CHEBI:59789"/>
    </ligand>
</feature>
<dbReference type="SMART" id="SM01206">
    <property type="entry name" value="Fibrillarin"/>
    <property type="match status" value="1"/>
</dbReference>
<dbReference type="Gene3D" id="3.40.50.150">
    <property type="entry name" value="Vaccinia Virus protein VP39"/>
    <property type="match status" value="1"/>
</dbReference>
<dbReference type="GO" id="GO:1990259">
    <property type="term" value="F:histone H2AQ104 methyltransferase activity"/>
    <property type="evidence" value="ECO:0007669"/>
    <property type="project" value="TreeGrafter"/>
</dbReference>
<organism evidence="8 9">
    <name type="scientific">Methanimicrococcus hongohii</name>
    <dbReference type="NCBI Taxonomy" id="3028295"/>
    <lineage>
        <taxon>Archaea</taxon>
        <taxon>Methanobacteriati</taxon>
        <taxon>Methanobacteriota</taxon>
        <taxon>Stenosarchaea group</taxon>
        <taxon>Methanomicrobia</taxon>
        <taxon>Methanosarcinales</taxon>
        <taxon>Methanosarcinaceae</taxon>
        <taxon>Methanimicrococcus</taxon>
    </lineage>
</organism>
<dbReference type="GO" id="GO:0003723">
    <property type="term" value="F:RNA binding"/>
    <property type="evidence" value="ECO:0007669"/>
    <property type="project" value="UniProtKB-UniRule"/>
</dbReference>
<proteinExistence type="inferred from homology"/>
<evidence type="ECO:0000313" key="9">
    <source>
        <dbReference type="Proteomes" id="UP001302978"/>
    </source>
</evidence>
<dbReference type="Gene3D" id="3.30.200.20">
    <property type="entry name" value="Phosphorylase Kinase, domain 1"/>
    <property type="match status" value="1"/>
</dbReference>
<dbReference type="SUPFAM" id="SSF53335">
    <property type="entry name" value="S-adenosyl-L-methionine-dependent methyltransferases"/>
    <property type="match status" value="1"/>
</dbReference>
<gene>
    <name evidence="7" type="primary">flpA</name>
    <name evidence="8" type="ORF">MmiHf6_11590</name>
</gene>
<dbReference type="KEGG" id="mehf:MmiHf6_11590"/>
<dbReference type="EMBL" id="CP131059">
    <property type="protein sequence ID" value="WNY23837.1"/>
    <property type="molecule type" value="Genomic_DNA"/>
</dbReference>
<evidence type="ECO:0000256" key="6">
    <source>
        <dbReference type="ARBA" id="ARBA00022884"/>
    </source>
</evidence>
<keyword evidence="9" id="KW-1185">Reference proteome</keyword>
<evidence type="ECO:0000256" key="7">
    <source>
        <dbReference type="HAMAP-Rule" id="MF_00351"/>
    </source>
</evidence>
<dbReference type="EC" id="2.1.1.-" evidence="7"/>
<dbReference type="PANTHER" id="PTHR10335:SF17">
    <property type="entry name" value="FIBRILLARIN"/>
    <property type="match status" value="1"/>
</dbReference>
<dbReference type="PRINTS" id="PR00052">
    <property type="entry name" value="FIBRILLARIN"/>
</dbReference>
<evidence type="ECO:0000256" key="3">
    <source>
        <dbReference type="ARBA" id="ARBA00022603"/>
    </source>
</evidence>
<dbReference type="PROSITE" id="PS00566">
    <property type="entry name" value="FIBRILLARIN"/>
    <property type="match status" value="1"/>
</dbReference>
<dbReference type="InterPro" id="IPR029063">
    <property type="entry name" value="SAM-dependent_MTases_sf"/>
</dbReference>
<evidence type="ECO:0000256" key="1">
    <source>
        <dbReference type="ARBA" id="ARBA00010632"/>
    </source>
</evidence>
<dbReference type="InterPro" id="IPR020813">
    <property type="entry name" value="Fibrillarin_CS"/>
</dbReference>
<dbReference type="GO" id="GO:0000494">
    <property type="term" value="P:box C/D sno(s)RNA 3'-end processing"/>
    <property type="evidence" value="ECO:0007669"/>
    <property type="project" value="TreeGrafter"/>
</dbReference>
<dbReference type="RefSeq" id="WP_316557003.1">
    <property type="nucleotide sequence ID" value="NZ_CP131059.1"/>
</dbReference>
<keyword evidence="2 7" id="KW-0698">rRNA processing</keyword>
<dbReference type="Pfam" id="PF01269">
    <property type="entry name" value="Fibrillarin"/>
    <property type="match status" value="1"/>
</dbReference>
<dbReference type="HAMAP" id="MF_00351">
    <property type="entry name" value="RNA_methyltransf_FlpA"/>
    <property type="match status" value="1"/>
</dbReference>
<accession>A0AA96VBE9</accession>
<keyword evidence="5 7" id="KW-0819">tRNA processing</keyword>
<dbReference type="NCBIfam" id="NF003276">
    <property type="entry name" value="PRK04266.1-2"/>
    <property type="match status" value="1"/>
</dbReference>